<protein>
    <recommendedName>
        <fullName evidence="5">Molybdopterin dinucleotide-binding domain-containing protein</fullName>
    </recommendedName>
</protein>
<dbReference type="Proteomes" id="UP000594508">
    <property type="component" value="Chromosome"/>
</dbReference>
<evidence type="ECO:0000313" key="7">
    <source>
        <dbReference type="Proteomes" id="UP000594508"/>
    </source>
</evidence>
<reference evidence="6 7" key="1">
    <citation type="journal article" date="2018" name="Emerg. Microbes Infect.">
        <title>Genomic analysis of oral Campylobacter concisus strains identified a potential bacterial molecular marker associated with active Crohn's disease.</title>
        <authorList>
            <person name="Liu F."/>
            <person name="Ma R."/>
            <person name="Tay C.Y.A."/>
            <person name="Octavia S."/>
            <person name="Lan R."/>
            <person name="Chung H.K.L."/>
            <person name="Riordan S.M."/>
            <person name="Grimm M.C."/>
            <person name="Leong R.W."/>
            <person name="Tanaka M.M."/>
            <person name="Connor S."/>
            <person name="Zhang L."/>
        </authorList>
    </citation>
    <scope>NUCLEOTIDE SEQUENCE [LARGE SCALE GENOMIC DNA]</scope>
    <source>
        <strain evidence="6 7">P1CDO2</strain>
    </source>
</reference>
<keyword evidence="3" id="KW-0479">Metal-binding</keyword>
<evidence type="ECO:0000256" key="1">
    <source>
        <dbReference type="ARBA" id="ARBA00001942"/>
    </source>
</evidence>
<evidence type="ECO:0000256" key="2">
    <source>
        <dbReference type="ARBA" id="ARBA00022505"/>
    </source>
</evidence>
<dbReference type="AlphaFoldDB" id="A0A7S9RFT7"/>
<dbReference type="PANTHER" id="PTHR43742:SF10">
    <property type="entry name" value="TRIMETHYLAMINE-N-OXIDE REDUCTASE 2"/>
    <property type="match status" value="1"/>
</dbReference>
<dbReference type="GO" id="GO:0016491">
    <property type="term" value="F:oxidoreductase activity"/>
    <property type="evidence" value="ECO:0007669"/>
    <property type="project" value="UniProtKB-KW"/>
</dbReference>
<comment type="cofactor">
    <cofactor evidence="1">
        <name>Mo-bis(molybdopterin guanine dinucleotide)</name>
        <dbReference type="ChEBI" id="CHEBI:60539"/>
    </cofactor>
</comment>
<evidence type="ECO:0000256" key="3">
    <source>
        <dbReference type="ARBA" id="ARBA00022723"/>
    </source>
</evidence>
<evidence type="ECO:0000313" key="6">
    <source>
        <dbReference type="EMBL" id="QPH90970.1"/>
    </source>
</evidence>
<dbReference type="GO" id="GO:0009055">
    <property type="term" value="F:electron transfer activity"/>
    <property type="evidence" value="ECO:0007669"/>
    <property type="project" value="TreeGrafter"/>
</dbReference>
<keyword evidence="4" id="KW-0560">Oxidoreductase</keyword>
<dbReference type="InterPro" id="IPR009010">
    <property type="entry name" value="Asp_de-COase-like_dom_sf"/>
</dbReference>
<dbReference type="InterPro" id="IPR050612">
    <property type="entry name" value="Prok_Mopterin_Oxidored"/>
</dbReference>
<sequence length="110" mass="11691">MINPENAKQKGIENGDLVVVSSKRGKILCGAVVTDDVRKDVVCVAEGAWYDPQNPGEIGSMCVHGDVNILTIDKGTSKLAQGNISHTALVNIEKFTGNAPKVKVFSKPNT</sequence>
<dbReference type="GO" id="GO:0043546">
    <property type="term" value="F:molybdopterin cofactor binding"/>
    <property type="evidence" value="ECO:0007669"/>
    <property type="project" value="InterPro"/>
</dbReference>
<feature type="domain" description="Molybdopterin dinucleotide-binding" evidence="5">
    <location>
        <begin position="1"/>
        <end position="87"/>
    </location>
</feature>
<dbReference type="PROSITE" id="PS00932">
    <property type="entry name" value="MOLYBDOPTERIN_PROK_3"/>
    <property type="match status" value="1"/>
</dbReference>
<accession>A0A7S9RFT7</accession>
<proteinExistence type="predicted"/>
<dbReference type="InterPro" id="IPR006655">
    <property type="entry name" value="Mopterin_OxRdtase_prok_CS"/>
</dbReference>
<dbReference type="PANTHER" id="PTHR43742">
    <property type="entry name" value="TRIMETHYLAMINE-N-OXIDE REDUCTASE"/>
    <property type="match status" value="1"/>
</dbReference>
<dbReference type="GO" id="GO:0009061">
    <property type="term" value="P:anaerobic respiration"/>
    <property type="evidence" value="ECO:0007669"/>
    <property type="project" value="TreeGrafter"/>
</dbReference>
<dbReference type="EMBL" id="CP060707">
    <property type="protein sequence ID" value="QPH90970.1"/>
    <property type="molecule type" value="Genomic_DNA"/>
</dbReference>
<dbReference type="InterPro" id="IPR006657">
    <property type="entry name" value="MoPterin_dinucl-bd_dom"/>
</dbReference>
<dbReference type="GO" id="GO:0030288">
    <property type="term" value="C:outer membrane-bounded periplasmic space"/>
    <property type="evidence" value="ECO:0007669"/>
    <property type="project" value="TreeGrafter"/>
</dbReference>
<dbReference type="Gene3D" id="2.40.40.20">
    <property type="match status" value="1"/>
</dbReference>
<name>A0A7S9RFT7_9BACT</name>
<dbReference type="GO" id="GO:0030151">
    <property type="term" value="F:molybdenum ion binding"/>
    <property type="evidence" value="ECO:0007669"/>
    <property type="project" value="TreeGrafter"/>
</dbReference>
<evidence type="ECO:0000259" key="5">
    <source>
        <dbReference type="Pfam" id="PF01568"/>
    </source>
</evidence>
<dbReference type="Pfam" id="PF01568">
    <property type="entry name" value="Molydop_binding"/>
    <property type="match status" value="1"/>
</dbReference>
<dbReference type="SUPFAM" id="SSF50692">
    <property type="entry name" value="ADC-like"/>
    <property type="match status" value="1"/>
</dbReference>
<organism evidence="6 7">
    <name type="scientific">Campylobacter concisus</name>
    <dbReference type="NCBI Taxonomy" id="199"/>
    <lineage>
        <taxon>Bacteria</taxon>
        <taxon>Pseudomonadati</taxon>
        <taxon>Campylobacterota</taxon>
        <taxon>Epsilonproteobacteria</taxon>
        <taxon>Campylobacterales</taxon>
        <taxon>Campylobacteraceae</taxon>
        <taxon>Campylobacter</taxon>
    </lineage>
</organism>
<keyword evidence="2" id="KW-0500">Molybdenum</keyword>
<evidence type="ECO:0000256" key="4">
    <source>
        <dbReference type="ARBA" id="ARBA00023002"/>
    </source>
</evidence>
<gene>
    <name evidence="6" type="ORF">CVT00_08240</name>
</gene>